<sequence length="276" mass="32450">MVEQTNKIFSFLKFFTFTILVWTWQISNKPNTCCKLWNFQNDLNNVLNERISRLLRGENNLYPEQRYEGLKKRIIDLLEEDDHNFEKRLRECAQDDQFKKEFNALTNEAKVTNINTLIHDAHFMKQTKSLEYCVNYVKHENSEKPIDYLKCENDEEEEIFNISEANNFIMNKKYRSRKKSKLSKIIKFLKKLDANYEKNFIKFLSCTNGNDARMYKSKYKIALKVFSPVGGIILSAILLNVLCSGHSAAFISVVILILSTVYFGKKLQKAIKCLMD</sequence>
<feature type="signal peptide" evidence="2">
    <location>
        <begin position="1"/>
        <end position="23"/>
    </location>
</feature>
<keyword evidence="2" id="KW-0732">Signal</keyword>
<proteinExistence type="predicted"/>
<accession>A0A1A9AMM1</accession>
<keyword evidence="6" id="KW-1185">Reference proteome</keyword>
<dbReference type="EMBL" id="FLRE01001834">
    <property type="protein sequence ID" value="SBT57450.1"/>
    <property type="molecule type" value="Genomic_DNA"/>
</dbReference>
<evidence type="ECO:0000256" key="2">
    <source>
        <dbReference type="SAM" id="SignalP"/>
    </source>
</evidence>
<organism evidence="3 5">
    <name type="scientific">Plasmodium ovale wallikeri</name>
    <dbReference type="NCBI Taxonomy" id="864142"/>
    <lineage>
        <taxon>Eukaryota</taxon>
        <taxon>Sar</taxon>
        <taxon>Alveolata</taxon>
        <taxon>Apicomplexa</taxon>
        <taxon>Aconoidasida</taxon>
        <taxon>Haemosporida</taxon>
        <taxon>Plasmodiidae</taxon>
        <taxon>Plasmodium</taxon>
        <taxon>Plasmodium (Plasmodium)</taxon>
    </lineage>
</organism>
<evidence type="ECO:0008006" key="7">
    <source>
        <dbReference type="Google" id="ProtNLM"/>
    </source>
</evidence>
<evidence type="ECO:0000313" key="4">
    <source>
        <dbReference type="EMBL" id="SBT58044.1"/>
    </source>
</evidence>
<evidence type="ECO:0000313" key="3">
    <source>
        <dbReference type="EMBL" id="SBT57450.1"/>
    </source>
</evidence>
<keyword evidence="1" id="KW-1133">Transmembrane helix</keyword>
<evidence type="ECO:0000313" key="6">
    <source>
        <dbReference type="Proteomes" id="UP000078555"/>
    </source>
</evidence>
<evidence type="ECO:0000256" key="1">
    <source>
        <dbReference type="SAM" id="Phobius"/>
    </source>
</evidence>
<feature type="transmembrane region" description="Helical" evidence="1">
    <location>
        <begin position="248"/>
        <end position="264"/>
    </location>
</feature>
<reference evidence="3" key="2">
    <citation type="submission" date="2016-05" db="EMBL/GenBank/DDBJ databases">
        <authorList>
            <person name="Lavstsen T."/>
            <person name="Jespersen J.S."/>
        </authorList>
    </citation>
    <scope>NUCLEOTIDE SEQUENCE [LARGE SCALE GENOMIC DNA]</scope>
</reference>
<reference evidence="5 6" key="1">
    <citation type="submission" date="2016-05" db="EMBL/GenBank/DDBJ databases">
        <authorList>
            <person name="Naeem Raeece"/>
        </authorList>
    </citation>
    <scope>NUCLEOTIDE SEQUENCE [LARGE SCALE GENOMIC DNA]</scope>
</reference>
<gene>
    <name evidence="4" type="ORF">POVWA1_085270</name>
    <name evidence="3" type="ORF">POVWA2_079710</name>
</gene>
<evidence type="ECO:0000313" key="5">
    <source>
        <dbReference type="Proteomes" id="UP000078550"/>
    </source>
</evidence>
<feature type="transmembrane region" description="Helical" evidence="1">
    <location>
        <begin position="221"/>
        <end position="242"/>
    </location>
</feature>
<keyword evidence="1" id="KW-0812">Transmembrane</keyword>
<dbReference type="Proteomes" id="UP000078550">
    <property type="component" value="Unassembled WGS sequence"/>
</dbReference>
<dbReference type="AlphaFoldDB" id="A0A1A9AMM1"/>
<feature type="chain" id="PRO_5015060074" description="Pv-fam-d protein" evidence="2">
    <location>
        <begin position="24"/>
        <end position="276"/>
    </location>
</feature>
<dbReference type="Proteomes" id="UP000078555">
    <property type="component" value="Unassembled WGS sequence"/>
</dbReference>
<dbReference type="EMBL" id="FLRD01001738">
    <property type="protein sequence ID" value="SBT58044.1"/>
    <property type="molecule type" value="Genomic_DNA"/>
</dbReference>
<protein>
    <recommendedName>
        <fullName evidence="7">Pv-fam-d protein</fullName>
    </recommendedName>
</protein>
<keyword evidence="1" id="KW-0472">Membrane</keyword>
<name>A0A1A9AMM1_PLAOA</name>